<reference evidence="3 4" key="1">
    <citation type="submission" date="2014-04" db="EMBL/GenBank/DDBJ databases">
        <title>Whole genome of Muricauda olearia.</title>
        <authorList>
            <person name="Zhang X.-H."/>
            <person name="Tang K."/>
        </authorList>
    </citation>
    <scope>NUCLEOTIDE SEQUENCE [LARGE SCALE GENOMIC DNA]</scope>
    <source>
        <strain evidence="3 4">Th120</strain>
    </source>
</reference>
<dbReference type="InterPro" id="IPR010982">
    <property type="entry name" value="Lambda_DNA-bd_dom_sf"/>
</dbReference>
<keyword evidence="4" id="KW-1185">Reference proteome</keyword>
<dbReference type="RefSeq" id="WP_129654602.1">
    <property type="nucleotide sequence ID" value="NZ_ML142911.1"/>
</dbReference>
<keyword evidence="1" id="KW-0238">DNA-binding</keyword>
<dbReference type="InterPro" id="IPR001387">
    <property type="entry name" value="Cro/C1-type_HTH"/>
</dbReference>
<dbReference type="GO" id="GO:0003677">
    <property type="term" value="F:DNA binding"/>
    <property type="evidence" value="ECO:0007669"/>
    <property type="project" value="UniProtKB-KW"/>
</dbReference>
<sequence>MDEGKHILKHMGSKIRNLRMGRGWKLGELSEKSGISMAMLSKIENGRVYPTFPTLLRVLKTLEVDLNAFFEDMSMNTDFPGYIFHKREDYTEITKEDSIGFRYENILTQSLSGISLEVSLLTLSQDAERELLTTDGFEYIFLVKGDINYILDKKIFHLREGDSLYFDGRLPHVPKNNLESEAILLVVYFITEL</sequence>
<dbReference type="SUPFAM" id="SSF47413">
    <property type="entry name" value="lambda repressor-like DNA-binding domains"/>
    <property type="match status" value="1"/>
</dbReference>
<dbReference type="PROSITE" id="PS50943">
    <property type="entry name" value="HTH_CROC1"/>
    <property type="match status" value="1"/>
</dbReference>
<dbReference type="Proteomes" id="UP000290261">
    <property type="component" value="Unassembled WGS sequence"/>
</dbReference>
<dbReference type="Pfam" id="PF07883">
    <property type="entry name" value="Cupin_2"/>
    <property type="match status" value="1"/>
</dbReference>
<dbReference type="GO" id="GO:0005829">
    <property type="term" value="C:cytosol"/>
    <property type="evidence" value="ECO:0007669"/>
    <property type="project" value="TreeGrafter"/>
</dbReference>
<evidence type="ECO:0000313" key="3">
    <source>
        <dbReference type="EMBL" id="RYC51007.1"/>
    </source>
</evidence>
<evidence type="ECO:0000313" key="4">
    <source>
        <dbReference type="Proteomes" id="UP000290261"/>
    </source>
</evidence>
<dbReference type="PANTHER" id="PTHR46797">
    <property type="entry name" value="HTH-TYPE TRANSCRIPTIONAL REGULATOR"/>
    <property type="match status" value="1"/>
</dbReference>
<feature type="domain" description="HTH cro/C1-type" evidence="2">
    <location>
        <begin position="15"/>
        <end position="69"/>
    </location>
</feature>
<dbReference type="SUPFAM" id="SSF51182">
    <property type="entry name" value="RmlC-like cupins"/>
    <property type="match status" value="1"/>
</dbReference>
<name>A0A444VJQ4_9FLAO</name>
<dbReference type="AlphaFoldDB" id="A0A444VJQ4"/>
<dbReference type="CDD" id="cd02209">
    <property type="entry name" value="cupin_XRE_C"/>
    <property type="match status" value="1"/>
</dbReference>
<accession>A0A444VJQ4</accession>
<dbReference type="SMART" id="SM00530">
    <property type="entry name" value="HTH_XRE"/>
    <property type="match status" value="1"/>
</dbReference>
<comment type="caution">
    <text evidence="3">The sequence shown here is derived from an EMBL/GenBank/DDBJ whole genome shotgun (WGS) entry which is preliminary data.</text>
</comment>
<dbReference type="Gene3D" id="1.10.260.40">
    <property type="entry name" value="lambda repressor-like DNA-binding domains"/>
    <property type="match status" value="1"/>
</dbReference>
<evidence type="ECO:0000259" key="2">
    <source>
        <dbReference type="PROSITE" id="PS50943"/>
    </source>
</evidence>
<dbReference type="PANTHER" id="PTHR46797:SF1">
    <property type="entry name" value="METHYLPHOSPHONATE SYNTHASE"/>
    <property type="match status" value="1"/>
</dbReference>
<protein>
    <submittedName>
        <fullName evidence="3">XRE family transcriptional regulator</fullName>
    </submittedName>
</protein>
<dbReference type="InterPro" id="IPR013096">
    <property type="entry name" value="Cupin_2"/>
</dbReference>
<dbReference type="InterPro" id="IPR050807">
    <property type="entry name" value="TransReg_Diox_bact_type"/>
</dbReference>
<proteinExistence type="predicted"/>
<gene>
    <name evidence="3" type="ORF">DN53_15320</name>
</gene>
<dbReference type="CDD" id="cd00093">
    <property type="entry name" value="HTH_XRE"/>
    <property type="match status" value="1"/>
</dbReference>
<dbReference type="Gene3D" id="2.60.120.10">
    <property type="entry name" value="Jelly Rolls"/>
    <property type="match status" value="1"/>
</dbReference>
<dbReference type="GO" id="GO:0003700">
    <property type="term" value="F:DNA-binding transcription factor activity"/>
    <property type="evidence" value="ECO:0007669"/>
    <property type="project" value="TreeGrafter"/>
</dbReference>
<dbReference type="InterPro" id="IPR011051">
    <property type="entry name" value="RmlC_Cupin_sf"/>
</dbReference>
<organism evidence="3 4">
    <name type="scientific">Flagellimonas olearia</name>
    <dbReference type="NCBI Taxonomy" id="552546"/>
    <lineage>
        <taxon>Bacteria</taxon>
        <taxon>Pseudomonadati</taxon>
        <taxon>Bacteroidota</taxon>
        <taxon>Flavobacteriia</taxon>
        <taxon>Flavobacteriales</taxon>
        <taxon>Flavobacteriaceae</taxon>
        <taxon>Flagellimonas</taxon>
    </lineage>
</organism>
<dbReference type="EMBL" id="JJMP01000007">
    <property type="protein sequence ID" value="RYC51007.1"/>
    <property type="molecule type" value="Genomic_DNA"/>
</dbReference>
<evidence type="ECO:0000256" key="1">
    <source>
        <dbReference type="ARBA" id="ARBA00023125"/>
    </source>
</evidence>
<dbReference type="InterPro" id="IPR014710">
    <property type="entry name" value="RmlC-like_jellyroll"/>
</dbReference>
<dbReference type="Pfam" id="PF01381">
    <property type="entry name" value="HTH_3"/>
    <property type="match status" value="1"/>
</dbReference>